<accession>A0ABP6ZNU4</accession>
<evidence type="ECO:0000313" key="2">
    <source>
        <dbReference type="Proteomes" id="UP001500630"/>
    </source>
</evidence>
<comment type="caution">
    <text evidence="1">The sequence shown here is derived from an EMBL/GenBank/DDBJ whole genome shotgun (WGS) entry which is preliminary data.</text>
</comment>
<sequence length="53" mass="5828">MAIAYGRPLAMEASVPDKESSRPPLIVQCRAAQVRVAVHWQERAAGLITGRRI</sequence>
<proteinExistence type="predicted"/>
<gene>
    <name evidence="1" type="ORF">GCM10022419_114480</name>
</gene>
<reference evidence="2" key="1">
    <citation type="journal article" date="2019" name="Int. J. Syst. Evol. Microbiol.">
        <title>The Global Catalogue of Microorganisms (GCM) 10K type strain sequencing project: providing services to taxonomists for standard genome sequencing and annotation.</title>
        <authorList>
            <consortium name="The Broad Institute Genomics Platform"/>
            <consortium name="The Broad Institute Genome Sequencing Center for Infectious Disease"/>
            <person name="Wu L."/>
            <person name="Ma J."/>
        </authorList>
    </citation>
    <scope>NUCLEOTIDE SEQUENCE [LARGE SCALE GENOMIC DNA]</scope>
    <source>
        <strain evidence="2">JCM 17326</strain>
    </source>
</reference>
<protein>
    <submittedName>
        <fullName evidence="1">Uncharacterized protein</fullName>
    </submittedName>
</protein>
<organism evidence="1 2">
    <name type="scientific">Nonomuraea rosea</name>
    <dbReference type="NCBI Taxonomy" id="638574"/>
    <lineage>
        <taxon>Bacteria</taxon>
        <taxon>Bacillati</taxon>
        <taxon>Actinomycetota</taxon>
        <taxon>Actinomycetes</taxon>
        <taxon>Streptosporangiales</taxon>
        <taxon>Streptosporangiaceae</taxon>
        <taxon>Nonomuraea</taxon>
    </lineage>
</organism>
<name>A0ABP6ZNU4_9ACTN</name>
<dbReference type="Proteomes" id="UP001500630">
    <property type="component" value="Unassembled WGS sequence"/>
</dbReference>
<dbReference type="EMBL" id="BAABDQ010000046">
    <property type="protein sequence ID" value="GAA3610576.1"/>
    <property type="molecule type" value="Genomic_DNA"/>
</dbReference>
<keyword evidence="2" id="KW-1185">Reference proteome</keyword>
<evidence type="ECO:0000313" key="1">
    <source>
        <dbReference type="EMBL" id="GAA3610576.1"/>
    </source>
</evidence>